<dbReference type="Gene3D" id="3.40.50.10140">
    <property type="entry name" value="Toll/interleukin-1 receptor homology (TIR) domain"/>
    <property type="match status" value="1"/>
</dbReference>
<dbReference type="InterPro" id="IPR035897">
    <property type="entry name" value="Toll_tir_struct_dom_sf"/>
</dbReference>
<dbReference type="Proteomes" id="UP001519363">
    <property type="component" value="Unassembled WGS sequence"/>
</dbReference>
<reference evidence="2 3" key="1">
    <citation type="submission" date="2021-03" db="EMBL/GenBank/DDBJ databases">
        <title>Sequencing the genomes of 1000 actinobacteria strains.</title>
        <authorList>
            <person name="Klenk H.-P."/>
        </authorList>
    </citation>
    <scope>NUCLEOTIDE SEQUENCE [LARGE SCALE GENOMIC DNA]</scope>
    <source>
        <strain evidence="2 3">DSM 44580</strain>
    </source>
</reference>
<evidence type="ECO:0000313" key="2">
    <source>
        <dbReference type="EMBL" id="MBP2477715.1"/>
    </source>
</evidence>
<dbReference type="InterPro" id="IPR000157">
    <property type="entry name" value="TIR_dom"/>
</dbReference>
<keyword evidence="3" id="KW-1185">Reference proteome</keyword>
<accession>A0ABS5APV6</accession>
<organism evidence="2 3">
    <name type="scientific">Crossiella equi</name>
    <dbReference type="NCBI Taxonomy" id="130796"/>
    <lineage>
        <taxon>Bacteria</taxon>
        <taxon>Bacillati</taxon>
        <taxon>Actinomycetota</taxon>
        <taxon>Actinomycetes</taxon>
        <taxon>Pseudonocardiales</taxon>
        <taxon>Pseudonocardiaceae</taxon>
        <taxon>Crossiella</taxon>
    </lineage>
</organism>
<feature type="domain" description="TIR" evidence="1">
    <location>
        <begin position="4"/>
        <end position="130"/>
    </location>
</feature>
<dbReference type="Pfam" id="PF13676">
    <property type="entry name" value="TIR_2"/>
    <property type="match status" value="1"/>
</dbReference>
<evidence type="ECO:0000313" key="3">
    <source>
        <dbReference type="Proteomes" id="UP001519363"/>
    </source>
</evidence>
<dbReference type="RefSeq" id="WP_143343023.1">
    <property type="nucleotide sequence ID" value="NZ_JAGIOO010000001.1"/>
</dbReference>
<proteinExistence type="predicted"/>
<name>A0ABS5APV6_9PSEU</name>
<dbReference type="SUPFAM" id="SSF52200">
    <property type="entry name" value="Toll/Interleukin receptor TIR domain"/>
    <property type="match status" value="1"/>
</dbReference>
<comment type="caution">
    <text evidence="2">The sequence shown here is derived from an EMBL/GenBank/DDBJ whole genome shotgun (WGS) entry which is preliminary data.</text>
</comment>
<protein>
    <submittedName>
        <fullName evidence="2">Tetratricopeptide (TPR) repeat protein</fullName>
    </submittedName>
</protein>
<sequence>MGGVFVNYRNEDEPWVAALIDLYLSGRFGRGQVFRASRSVGPGDFQPQLVRRVRDSSVLLAVIGRAWADPAAGGRRLRDSEDWVRREIEMAFESGVEVIPVLVDTEMPRPRLLPNSLHPLVVRNYTRLHRRTVDDDLARLARMVEEVAPELAFFDLVDRRRRPPLPGPPSALLDPHRALVDFQDRDGVVPDLESWCLSPSEPPVLLTGAGGAGKTRAAVELCERMSARGWLAGFVSPTMPTKALRQLDSALGPALLVFDRAETRTAQLAAALSAAARRPEDGRRVAVLALARSTGDWFEQLVDTDGYGSPAPYLSVREVPTPPGGRPEFEAAHRAFAAVVGTSVAVGDVPTFPTALDAHEAALAEVHGTAVGDLLRLEHQYWDATAAVHHLADPHPARFTQVVAAACLFGARDDAAALDTLRMLPTFADAGPDVVRRYADWARELYPGTGSLNPMASSRLAEAHFTRALTRNPELLDLLPAVSAEQAVRALTVLTAPASAHPEWVARLGATIAAAPARLVPPAVVAVAAVPEPDALLVAVSGCLSALGGEDLDVVAEALPRRSLALGPFALEVEWRAWQAHRDGPDRDRASRLALRFAARAAYLRVRRDDAVSAALGQVESTSPAMSAEAWAVLALLYEGDRSVAAGALAVARFLELGAPHRAQYAIALHNQAVRLRVAGREPEAARHARRAEELARELVARDRRAHLSLLADVLDNLAATTGDAAVAFEALEHRRDLACSRNDAYLAPYAGTLNTLGRLLLDHDPGAARRHLLEASSRFEALNRRHPGHFDRELDVVASNLEALEGTVDG</sequence>
<gene>
    <name evidence="2" type="ORF">JOF53_006587</name>
</gene>
<evidence type="ECO:0000259" key="1">
    <source>
        <dbReference type="Pfam" id="PF13676"/>
    </source>
</evidence>
<dbReference type="EMBL" id="JAGIOO010000001">
    <property type="protein sequence ID" value="MBP2477715.1"/>
    <property type="molecule type" value="Genomic_DNA"/>
</dbReference>